<dbReference type="PANTHER" id="PTHR45270:SF4">
    <property type="entry name" value="CHAPERONE DNAJ-DOMAIN SUPERFAMILY PROTEIN"/>
    <property type="match status" value="1"/>
</dbReference>
<evidence type="ECO:0000259" key="2">
    <source>
        <dbReference type="PROSITE" id="PS50076"/>
    </source>
</evidence>
<feature type="transmembrane region" description="Helical" evidence="1">
    <location>
        <begin position="167"/>
        <end position="191"/>
    </location>
</feature>
<dbReference type="Gene3D" id="1.10.287.110">
    <property type="entry name" value="DnaJ domain"/>
    <property type="match status" value="3"/>
</dbReference>
<dbReference type="Pfam" id="PF00226">
    <property type="entry name" value="DnaJ"/>
    <property type="match status" value="2"/>
</dbReference>
<feature type="domain" description="J" evidence="2">
    <location>
        <begin position="272"/>
        <end position="340"/>
    </location>
</feature>
<reference evidence="3" key="1">
    <citation type="submission" date="2023-02" db="EMBL/GenBank/DDBJ databases">
        <title>Genome of toxic invasive species Heracleum sosnowskyi carries increased number of genes despite the absence of recent whole-genome duplications.</title>
        <authorList>
            <person name="Schelkunov M."/>
            <person name="Shtratnikova V."/>
            <person name="Makarenko M."/>
            <person name="Klepikova A."/>
            <person name="Omelchenko D."/>
            <person name="Novikova G."/>
            <person name="Obukhova E."/>
            <person name="Bogdanov V."/>
            <person name="Penin A."/>
            <person name="Logacheva M."/>
        </authorList>
    </citation>
    <scope>NUCLEOTIDE SEQUENCE</scope>
    <source>
        <strain evidence="3">Hsosn_3</strain>
        <tissue evidence="3">Leaf</tissue>
    </source>
</reference>
<dbReference type="PRINTS" id="PR00625">
    <property type="entry name" value="JDOMAIN"/>
</dbReference>
<evidence type="ECO:0000256" key="1">
    <source>
        <dbReference type="SAM" id="Phobius"/>
    </source>
</evidence>
<dbReference type="Proteomes" id="UP001237642">
    <property type="component" value="Unassembled WGS sequence"/>
</dbReference>
<dbReference type="CDD" id="cd06257">
    <property type="entry name" value="DnaJ"/>
    <property type="match status" value="2"/>
</dbReference>
<protein>
    <recommendedName>
        <fullName evidence="2">J domain-containing protein</fullName>
    </recommendedName>
</protein>
<organism evidence="3 4">
    <name type="scientific">Heracleum sosnowskyi</name>
    <dbReference type="NCBI Taxonomy" id="360622"/>
    <lineage>
        <taxon>Eukaryota</taxon>
        <taxon>Viridiplantae</taxon>
        <taxon>Streptophyta</taxon>
        <taxon>Embryophyta</taxon>
        <taxon>Tracheophyta</taxon>
        <taxon>Spermatophyta</taxon>
        <taxon>Magnoliopsida</taxon>
        <taxon>eudicotyledons</taxon>
        <taxon>Gunneridae</taxon>
        <taxon>Pentapetalae</taxon>
        <taxon>asterids</taxon>
        <taxon>campanulids</taxon>
        <taxon>Apiales</taxon>
        <taxon>Apiaceae</taxon>
        <taxon>Apioideae</taxon>
        <taxon>apioid superclade</taxon>
        <taxon>Tordylieae</taxon>
        <taxon>Tordyliinae</taxon>
        <taxon>Heracleum</taxon>
    </lineage>
</organism>
<dbReference type="PROSITE" id="PS00636">
    <property type="entry name" value="DNAJ_1"/>
    <property type="match status" value="2"/>
</dbReference>
<dbReference type="AlphaFoldDB" id="A0AAD8IAB5"/>
<keyword evidence="1" id="KW-1133">Transmembrane helix</keyword>
<sequence length="345" mass="39558">MGNERRATEAFKKLQKAHEVLGDEYKRKLYDAELKREERLSHHMYRSYECFNGNDFVPTADSSSGVTHEEVERLLNCADHYSALGFSKFDEIKDSILKANYREKAILVHPDKNMGNERRATEAFKNFKKLMRYWAMSALTGMMACLTITIILVALIVTVLLWMYDNFWTTACVAFYGGLAFALLIATLYLVYCGWFDVGWLGLLYYCNALMFYLTNNNYEFRSPDTPSESNGPGNLGEQRNAASSESDFVPTADSSSGVTHEEVERLLNCADHYSALGFSKFVEIKDFILKANYRRKAILVHPDKNMGNERRATEAFKKLQKAHEVLGDEYKRKLYDAELKRNSG</sequence>
<evidence type="ECO:0000313" key="4">
    <source>
        <dbReference type="Proteomes" id="UP001237642"/>
    </source>
</evidence>
<feature type="transmembrane region" description="Helical" evidence="1">
    <location>
        <begin position="133"/>
        <end position="161"/>
    </location>
</feature>
<feature type="transmembrane region" description="Helical" evidence="1">
    <location>
        <begin position="198"/>
        <end position="215"/>
    </location>
</feature>
<dbReference type="PROSITE" id="PS50076">
    <property type="entry name" value="DNAJ_2"/>
    <property type="match status" value="2"/>
</dbReference>
<dbReference type="SMART" id="SM00271">
    <property type="entry name" value="DnaJ"/>
    <property type="match status" value="2"/>
</dbReference>
<keyword evidence="1" id="KW-0812">Transmembrane</keyword>
<comment type="caution">
    <text evidence="3">The sequence shown here is derived from an EMBL/GenBank/DDBJ whole genome shotgun (WGS) entry which is preliminary data.</text>
</comment>
<dbReference type="SUPFAM" id="SSF46565">
    <property type="entry name" value="Chaperone J-domain"/>
    <property type="match status" value="3"/>
</dbReference>
<dbReference type="InterPro" id="IPR001623">
    <property type="entry name" value="DnaJ_domain"/>
</dbReference>
<gene>
    <name evidence="3" type="ORF">POM88_027094</name>
</gene>
<accession>A0AAD8IAB5</accession>
<dbReference type="InterPro" id="IPR036869">
    <property type="entry name" value="J_dom_sf"/>
</dbReference>
<dbReference type="EMBL" id="JAUIZM010000006">
    <property type="protein sequence ID" value="KAK1380350.1"/>
    <property type="molecule type" value="Genomic_DNA"/>
</dbReference>
<evidence type="ECO:0000313" key="3">
    <source>
        <dbReference type="EMBL" id="KAK1380350.1"/>
    </source>
</evidence>
<dbReference type="InterPro" id="IPR018253">
    <property type="entry name" value="DnaJ_domain_CS"/>
</dbReference>
<name>A0AAD8IAB5_9APIA</name>
<keyword evidence="4" id="KW-1185">Reference proteome</keyword>
<dbReference type="PANTHER" id="PTHR45270">
    <property type="entry name" value="OS03G0832900 PROTEIN"/>
    <property type="match status" value="1"/>
</dbReference>
<keyword evidence="1" id="KW-0472">Membrane</keyword>
<feature type="domain" description="J" evidence="2">
    <location>
        <begin position="79"/>
        <end position="168"/>
    </location>
</feature>
<reference evidence="3" key="2">
    <citation type="submission" date="2023-05" db="EMBL/GenBank/DDBJ databases">
        <authorList>
            <person name="Schelkunov M.I."/>
        </authorList>
    </citation>
    <scope>NUCLEOTIDE SEQUENCE</scope>
    <source>
        <strain evidence="3">Hsosn_3</strain>
        <tissue evidence="3">Leaf</tissue>
    </source>
</reference>
<proteinExistence type="predicted"/>